<reference evidence="3" key="1">
    <citation type="submission" date="2016-11" db="EMBL/GenBank/DDBJ databases">
        <authorList>
            <person name="Varghese N."/>
            <person name="Submissions S."/>
        </authorList>
    </citation>
    <scope>NUCLEOTIDE SEQUENCE [LARGE SCALE GENOMIC DNA]</scope>
    <source>
        <strain evidence="3">DSM 18095</strain>
    </source>
</reference>
<feature type="transmembrane region" description="Helical" evidence="1">
    <location>
        <begin position="105"/>
        <end position="123"/>
    </location>
</feature>
<keyword evidence="1" id="KW-0472">Membrane</keyword>
<protein>
    <recommendedName>
        <fullName evidence="4">TM2 domain-containing protein</fullName>
    </recommendedName>
</protein>
<dbReference type="EMBL" id="FQTY01000028">
    <property type="protein sequence ID" value="SHF19863.1"/>
    <property type="molecule type" value="Genomic_DNA"/>
</dbReference>
<keyword evidence="3" id="KW-1185">Reference proteome</keyword>
<feature type="transmembrane region" description="Helical" evidence="1">
    <location>
        <begin position="189"/>
        <end position="210"/>
    </location>
</feature>
<feature type="transmembrane region" description="Helical" evidence="1">
    <location>
        <begin position="230"/>
        <end position="248"/>
    </location>
</feature>
<dbReference type="RefSeq" id="WP_072977999.1">
    <property type="nucleotide sequence ID" value="NZ_FQTY01000028.1"/>
</dbReference>
<organism evidence="2 3">
    <name type="scientific">Tissierella praeacuta DSM 18095</name>
    <dbReference type="NCBI Taxonomy" id="1123404"/>
    <lineage>
        <taxon>Bacteria</taxon>
        <taxon>Bacillati</taxon>
        <taxon>Bacillota</taxon>
        <taxon>Tissierellia</taxon>
        <taxon>Tissierellales</taxon>
        <taxon>Tissierellaceae</taxon>
        <taxon>Tissierella</taxon>
    </lineage>
</organism>
<proteinExistence type="predicted"/>
<feature type="transmembrane region" description="Helical" evidence="1">
    <location>
        <begin position="129"/>
        <end position="159"/>
    </location>
</feature>
<evidence type="ECO:0000313" key="2">
    <source>
        <dbReference type="EMBL" id="SHF19863.1"/>
    </source>
</evidence>
<evidence type="ECO:0000256" key="1">
    <source>
        <dbReference type="SAM" id="Phobius"/>
    </source>
</evidence>
<name>A0A1M4ZP95_9FIRM</name>
<dbReference type="Proteomes" id="UP000184114">
    <property type="component" value="Unassembled WGS sequence"/>
</dbReference>
<accession>A0A1M4ZP95</accession>
<keyword evidence="1" id="KW-1133">Transmembrane helix</keyword>
<sequence length="267" mass="30238">MKQKSRFITFLLSFIPGLSHFYLGYADRGFIYLIIFGMICASSIGLCILLGSDAPLIIAFAGTPIVWLVALIDAFSIVNTIRYKNNSQIQDAYNLEETKNYNKKIITLALSMIPGAGHMYLGYQKKGLVLMGGFFFTIFFMGWLNLSFLLFLLPLIWFYSFFDAFHTITGNDVEDIDIVKFLPSIKPEYIGMGLIGIGGLIALQKVFYPILSQLLSTIFDYHNLDQIKNYIQTGIVSLIFIVGGIKILKKNKNVPDIEIWEDEEDED</sequence>
<gene>
    <name evidence="2" type="ORF">SAMN02745784_03135</name>
</gene>
<feature type="transmembrane region" description="Helical" evidence="1">
    <location>
        <begin position="30"/>
        <end position="51"/>
    </location>
</feature>
<keyword evidence="1" id="KW-0812">Transmembrane</keyword>
<evidence type="ECO:0008006" key="4">
    <source>
        <dbReference type="Google" id="ProtNLM"/>
    </source>
</evidence>
<evidence type="ECO:0000313" key="3">
    <source>
        <dbReference type="Proteomes" id="UP000184114"/>
    </source>
</evidence>
<dbReference type="STRING" id="1123404.SAMN02745784_03135"/>
<dbReference type="AlphaFoldDB" id="A0A1M4ZP95"/>
<dbReference type="GeneID" id="90994200"/>
<feature type="transmembrane region" description="Helical" evidence="1">
    <location>
        <begin position="57"/>
        <end position="78"/>
    </location>
</feature>